<gene>
    <name evidence="2 5" type="primary">thiL</name>
    <name evidence="5" type="ORF">GIW81_17025</name>
</gene>
<comment type="function">
    <text evidence="2">Catalyzes the ATP-dependent phosphorylation of thiamine-monophosphate (TMP) to form thiamine-pyrophosphate (TPP), the active form of vitamin B1.</text>
</comment>
<evidence type="ECO:0000259" key="3">
    <source>
        <dbReference type="Pfam" id="PF00586"/>
    </source>
</evidence>
<comment type="pathway">
    <text evidence="2">Cofactor biosynthesis; thiamine diphosphate biosynthesis; thiamine diphosphate from thiamine phosphate: step 1/1.</text>
</comment>
<feature type="binding site" evidence="2">
    <location>
        <position position="80"/>
    </location>
    <ligand>
        <name>Mg(2+)</name>
        <dbReference type="ChEBI" id="CHEBI:18420"/>
        <label>3</label>
    </ligand>
</feature>
<accession>A0A6I3KJX7</accession>
<feature type="binding site" evidence="2">
    <location>
        <position position="223"/>
    </location>
    <ligand>
        <name>Mg(2+)</name>
        <dbReference type="ChEBI" id="CHEBI:18420"/>
        <label>3</label>
    </ligand>
</feature>
<dbReference type="InterPro" id="IPR010918">
    <property type="entry name" value="PurM-like_C_dom"/>
</dbReference>
<dbReference type="InterPro" id="IPR016188">
    <property type="entry name" value="PurM-like_N"/>
</dbReference>
<keyword evidence="2" id="KW-0460">Magnesium</keyword>
<comment type="miscellaneous">
    <text evidence="2">Reaction mechanism of ThiL seems to utilize a direct, inline transfer of the gamma-phosphate of ATP to TMP rather than a phosphorylated enzyme intermediate.</text>
</comment>
<proteinExistence type="inferred from homology"/>
<dbReference type="UniPathway" id="UPA00060">
    <property type="reaction ID" value="UER00142"/>
</dbReference>
<sequence>MPRAPNEATDEEALIAEYWAPLAAGFAGAYGLKDDCATIEPPPGHELVVTTDALIEGVHFLPTADAADVGWKALAVNVSDLVAKGATPLAYVMSIALPRLDRIWLANFTTGLAAAQSAFGCPLAGGDTDRTPGPLSVSITAFGSVPKGRMVQRATARPDDLVYVSGTIGDATLGLALRQDPQLRAFWNLDDAACRFLEAKFSRPHPPVALAPALLAYASAAMDVSDGLMKDFARLCRASEVGGRLEAAQVPLSGPAKSVVAASDNWLERLMSGGEDYEILACVPPANAAQFEQRAEQAHTRVTCIGAIDTSAAGIAAIGAAGAPMQFTKTGWDHFSAR</sequence>
<dbReference type="PIRSF" id="PIRSF005303">
    <property type="entry name" value="Thiam_monoph_kin"/>
    <property type="match status" value="1"/>
</dbReference>
<feature type="binding site" evidence="2">
    <location>
        <position position="52"/>
    </location>
    <ligand>
        <name>Mg(2+)</name>
        <dbReference type="ChEBI" id="CHEBI:18420"/>
        <label>2</label>
    </ligand>
</feature>
<feature type="domain" description="PurM-like N-terminal" evidence="3">
    <location>
        <begin position="34"/>
        <end position="145"/>
    </location>
</feature>
<dbReference type="Gene3D" id="3.90.650.10">
    <property type="entry name" value="PurM-like C-terminal domain"/>
    <property type="match status" value="1"/>
</dbReference>
<dbReference type="PANTHER" id="PTHR30270:SF0">
    <property type="entry name" value="THIAMINE-MONOPHOSPHATE KINASE"/>
    <property type="match status" value="1"/>
</dbReference>
<feature type="binding site" evidence="2">
    <location>
        <position position="35"/>
    </location>
    <ligand>
        <name>Mg(2+)</name>
        <dbReference type="ChEBI" id="CHEBI:18420"/>
        <label>3</label>
    </ligand>
</feature>
<feature type="binding site" evidence="2">
    <location>
        <position position="50"/>
    </location>
    <ligand>
        <name>Mg(2+)</name>
        <dbReference type="ChEBI" id="CHEBI:18420"/>
        <label>4</label>
    </ligand>
</feature>
<dbReference type="RefSeq" id="WP_154740518.1">
    <property type="nucleotide sequence ID" value="NZ_WMBQ01000002.1"/>
</dbReference>
<dbReference type="InterPro" id="IPR006283">
    <property type="entry name" value="ThiL-like"/>
</dbReference>
<dbReference type="Gene3D" id="3.30.1330.10">
    <property type="entry name" value="PurM-like, N-terminal domain"/>
    <property type="match status" value="1"/>
</dbReference>
<dbReference type="InterPro" id="IPR036921">
    <property type="entry name" value="PurM-like_N_sf"/>
</dbReference>
<dbReference type="EC" id="2.7.4.16" evidence="2"/>
<feature type="binding site" evidence="2">
    <location>
        <position position="127"/>
    </location>
    <ligand>
        <name>Mg(2+)</name>
        <dbReference type="ChEBI" id="CHEBI:18420"/>
        <label>1</label>
    </ligand>
</feature>
<evidence type="ECO:0000313" key="6">
    <source>
        <dbReference type="Proteomes" id="UP000440694"/>
    </source>
</evidence>
<dbReference type="CDD" id="cd02194">
    <property type="entry name" value="ThiL"/>
    <property type="match status" value="1"/>
</dbReference>
<comment type="caution">
    <text evidence="2">Lacks conserved residue(s) required for the propagation of feature annotation.</text>
</comment>
<keyword evidence="2" id="KW-0479">Metal-binding</keyword>
<feature type="domain" description="PurM-like C-terminal" evidence="4">
    <location>
        <begin position="157"/>
        <end position="308"/>
    </location>
</feature>
<feature type="binding site" evidence="2">
    <location>
        <position position="35"/>
    </location>
    <ligand>
        <name>Mg(2+)</name>
        <dbReference type="ChEBI" id="CHEBI:18420"/>
        <label>4</label>
    </ligand>
</feature>
<evidence type="ECO:0000313" key="5">
    <source>
        <dbReference type="EMBL" id="MTD96045.1"/>
    </source>
</evidence>
<dbReference type="SUPFAM" id="SSF56042">
    <property type="entry name" value="PurM C-terminal domain-like"/>
    <property type="match status" value="1"/>
</dbReference>
<dbReference type="GO" id="GO:0009229">
    <property type="term" value="P:thiamine diphosphate biosynthetic process"/>
    <property type="evidence" value="ECO:0007669"/>
    <property type="project" value="UniProtKB-UniRule"/>
</dbReference>
<feature type="binding site" evidence="2">
    <location>
        <position position="153"/>
    </location>
    <ligand>
        <name>ATP</name>
        <dbReference type="ChEBI" id="CHEBI:30616"/>
    </ligand>
</feature>
<dbReference type="AlphaFoldDB" id="A0A6I3KJX7"/>
<keyword evidence="1 2" id="KW-0784">Thiamine biosynthesis</keyword>
<feature type="binding site" evidence="2">
    <location>
        <position position="226"/>
    </location>
    <ligand>
        <name>Mg(2+)</name>
        <dbReference type="ChEBI" id="CHEBI:18420"/>
        <label>5</label>
    </ligand>
</feature>
<keyword evidence="2 5" id="KW-0418">Kinase</keyword>
<dbReference type="GO" id="GO:0009228">
    <property type="term" value="P:thiamine biosynthetic process"/>
    <property type="evidence" value="ECO:0007669"/>
    <property type="project" value="UniProtKB-KW"/>
</dbReference>
<dbReference type="PANTHER" id="PTHR30270">
    <property type="entry name" value="THIAMINE-MONOPHOSPHATE KINASE"/>
    <property type="match status" value="1"/>
</dbReference>
<evidence type="ECO:0000256" key="2">
    <source>
        <dbReference type="HAMAP-Rule" id="MF_02128"/>
    </source>
</evidence>
<dbReference type="Pfam" id="PF02769">
    <property type="entry name" value="AIRS_C"/>
    <property type="match status" value="1"/>
</dbReference>
<feature type="binding site" evidence="2">
    <location>
        <position position="51"/>
    </location>
    <ligand>
        <name>Mg(2+)</name>
        <dbReference type="ChEBI" id="CHEBI:18420"/>
        <label>1</label>
    </ligand>
</feature>
<feature type="binding site" evidence="2">
    <location>
        <position position="225"/>
    </location>
    <ligand>
        <name>ATP</name>
        <dbReference type="ChEBI" id="CHEBI:30616"/>
    </ligand>
</feature>
<comment type="similarity">
    <text evidence="2">Belongs to the thiamine-monophosphate kinase family.</text>
</comment>
<feature type="binding site" evidence="2">
    <location>
        <position position="52"/>
    </location>
    <ligand>
        <name>Mg(2+)</name>
        <dbReference type="ChEBI" id="CHEBI:18420"/>
        <label>1</label>
    </ligand>
</feature>
<dbReference type="InterPro" id="IPR036676">
    <property type="entry name" value="PurM-like_C_sf"/>
</dbReference>
<feature type="binding site" evidence="2">
    <location>
        <position position="332"/>
    </location>
    <ligand>
        <name>substrate</name>
    </ligand>
</feature>
<evidence type="ECO:0000259" key="4">
    <source>
        <dbReference type="Pfam" id="PF02769"/>
    </source>
</evidence>
<dbReference type="HAMAP" id="MF_02128">
    <property type="entry name" value="TMP_kinase"/>
    <property type="match status" value="1"/>
</dbReference>
<feature type="binding site" evidence="2">
    <location>
        <position position="275"/>
    </location>
    <ligand>
        <name>substrate</name>
    </ligand>
</feature>
<evidence type="ECO:0000256" key="1">
    <source>
        <dbReference type="ARBA" id="ARBA00022977"/>
    </source>
</evidence>
<keyword evidence="2" id="KW-0067">ATP-binding</keyword>
<dbReference type="EMBL" id="WMBQ01000002">
    <property type="protein sequence ID" value="MTD96045.1"/>
    <property type="molecule type" value="Genomic_DNA"/>
</dbReference>
<keyword evidence="2" id="KW-0547">Nucleotide-binding</keyword>
<dbReference type="SUPFAM" id="SSF55326">
    <property type="entry name" value="PurM N-terminal domain-like"/>
    <property type="match status" value="1"/>
</dbReference>
<name>A0A6I3KJX7_9HYPH</name>
<dbReference type="GO" id="GO:0000287">
    <property type="term" value="F:magnesium ion binding"/>
    <property type="evidence" value="ECO:0007669"/>
    <property type="project" value="UniProtKB-UniRule"/>
</dbReference>
<keyword evidence="2 5" id="KW-0808">Transferase</keyword>
<dbReference type="Pfam" id="PF00586">
    <property type="entry name" value="AIRS"/>
    <property type="match status" value="1"/>
</dbReference>
<comment type="caution">
    <text evidence="5">The sequence shown here is derived from an EMBL/GenBank/DDBJ whole genome shotgun (WGS) entry which is preliminary data.</text>
</comment>
<feature type="binding site" evidence="2">
    <location>
        <position position="80"/>
    </location>
    <ligand>
        <name>Mg(2+)</name>
        <dbReference type="ChEBI" id="CHEBI:18420"/>
        <label>4</label>
    </ligand>
</feature>
<dbReference type="Proteomes" id="UP000440694">
    <property type="component" value="Unassembled WGS sequence"/>
</dbReference>
<feature type="binding site" evidence="2">
    <location>
        <begin position="126"/>
        <end position="127"/>
    </location>
    <ligand>
        <name>ATP</name>
        <dbReference type="ChEBI" id="CHEBI:30616"/>
    </ligand>
</feature>
<dbReference type="GO" id="GO:0009030">
    <property type="term" value="F:thiamine-phosphate kinase activity"/>
    <property type="evidence" value="ECO:0007669"/>
    <property type="project" value="UniProtKB-UniRule"/>
</dbReference>
<protein>
    <recommendedName>
        <fullName evidence="2">Thiamine-monophosphate kinase</fullName>
        <shortName evidence="2">TMP kinase</shortName>
        <shortName evidence="2">Thiamine-phosphate kinase</shortName>
        <ecNumber evidence="2">2.7.4.16</ecNumber>
    </recommendedName>
</protein>
<feature type="binding site" evidence="2">
    <location>
        <position position="59"/>
    </location>
    <ligand>
        <name>substrate</name>
    </ligand>
</feature>
<reference evidence="5 6" key="1">
    <citation type="submission" date="2019-11" db="EMBL/GenBank/DDBJ databases">
        <title>Identification of a novel strain.</title>
        <authorList>
            <person name="Xu Q."/>
            <person name="Wang G."/>
        </authorList>
    </citation>
    <scope>NUCLEOTIDE SEQUENCE [LARGE SCALE GENOMIC DNA]</scope>
    <source>
        <strain evidence="6">xq</strain>
    </source>
</reference>
<keyword evidence="6" id="KW-1185">Reference proteome</keyword>
<organism evidence="5 6">
    <name type="scientific">Hyphomicrobium album</name>
    <dbReference type="NCBI Taxonomy" id="2665159"/>
    <lineage>
        <taxon>Bacteria</taxon>
        <taxon>Pseudomonadati</taxon>
        <taxon>Pseudomonadota</taxon>
        <taxon>Alphaproteobacteria</taxon>
        <taxon>Hyphomicrobiales</taxon>
        <taxon>Hyphomicrobiaceae</taxon>
        <taxon>Hyphomicrobium</taxon>
    </lineage>
</organism>
<feature type="binding site" evidence="2">
    <location>
        <position position="80"/>
    </location>
    <ligand>
        <name>Mg(2+)</name>
        <dbReference type="ChEBI" id="CHEBI:18420"/>
        <label>2</label>
    </ligand>
</feature>
<dbReference type="GO" id="GO:0005524">
    <property type="term" value="F:ATP binding"/>
    <property type="evidence" value="ECO:0007669"/>
    <property type="project" value="UniProtKB-UniRule"/>
</dbReference>
<dbReference type="NCBIfam" id="TIGR01379">
    <property type="entry name" value="thiL"/>
    <property type="match status" value="1"/>
</dbReference>
<comment type="catalytic activity">
    <reaction evidence="2">
        <text>thiamine phosphate + ATP = thiamine diphosphate + ADP</text>
        <dbReference type="Rhea" id="RHEA:15913"/>
        <dbReference type="ChEBI" id="CHEBI:30616"/>
        <dbReference type="ChEBI" id="CHEBI:37575"/>
        <dbReference type="ChEBI" id="CHEBI:58937"/>
        <dbReference type="ChEBI" id="CHEBI:456216"/>
        <dbReference type="EC" id="2.7.4.16"/>
    </reaction>
</comment>